<evidence type="ECO:0000313" key="3">
    <source>
        <dbReference type="EMBL" id="KKB13305.1"/>
    </source>
</evidence>
<dbReference type="RefSeq" id="WP_046106966.1">
    <property type="nucleotide sequence ID" value="NZ_JZEX01000039.1"/>
</dbReference>
<dbReference type="STRING" id="443610.VE25_02275"/>
<keyword evidence="4" id="KW-1185">Reference proteome</keyword>
<sequence>MQFIPPRSQHLIRRVRDALVGDKAAIRGPFGARRLVYADYTASGRALDFIETSVARQVLPTYANTHTETSYTGLQTTRLREGARAAIRRAVGADERHAVIFCGSGATAAVNKLASVLGLCHRGSEALDTVVFVGPYEHHSNDLVWRESGARVVRIPLNGEGRLCVTTLERELTAHKDAARRIGSFSAASNVTGLRTDMRALARLLHQHRAEFFADYAAAAPYLPIDIGETMPGADDHIDAIFLSPHKFVGGPGASGVLVADRRLLHAPVPSVPGGGTVAYVTARTHRYVADEERREEAGTPNVVGDIRAGMVMQLKADIGADTIEAIERATVARVLEVWGAKPDIEVLGPADLDRLAIFSFNIRHGARYLHPNFVVALLNDLFGIQARGGCSCAGPYAHDLLGIDDTRAAEYDGLVRQGLSAYRPGWVRLNFNFFLDADETGFILEAVKFIARHGHRFLAAYTCDTASGRWRHGGQTREPALGFTDLCGWSGTPDRPAEAAPDFVECLAQAERIAATLPAVEAPAAPPDAARWFSIAGDAA</sequence>
<gene>
    <name evidence="3" type="ORF">VE25_02275</name>
</gene>
<organism evidence="3 4">
    <name type="scientific">Devosia geojensis</name>
    <dbReference type="NCBI Taxonomy" id="443610"/>
    <lineage>
        <taxon>Bacteria</taxon>
        <taxon>Pseudomonadati</taxon>
        <taxon>Pseudomonadota</taxon>
        <taxon>Alphaproteobacteria</taxon>
        <taxon>Hyphomicrobiales</taxon>
        <taxon>Devosiaceae</taxon>
        <taxon>Devosia</taxon>
    </lineage>
</organism>
<feature type="domain" description="Aminotransferase class V" evidence="2">
    <location>
        <begin position="36"/>
        <end position="420"/>
    </location>
</feature>
<dbReference type="OrthoDB" id="9804366at2"/>
<dbReference type="InterPro" id="IPR015421">
    <property type="entry name" value="PyrdxlP-dep_Trfase_major"/>
</dbReference>
<dbReference type="PATRIC" id="fig|443610.3.peg.2930"/>
<comment type="caution">
    <text evidence="3">The sequence shown here is derived from an EMBL/GenBank/DDBJ whole genome shotgun (WGS) entry which is preliminary data.</text>
</comment>
<dbReference type="EMBL" id="JZEX01000039">
    <property type="protein sequence ID" value="KKB13305.1"/>
    <property type="molecule type" value="Genomic_DNA"/>
</dbReference>
<accession>A0A0F5FXK4</accession>
<dbReference type="InterPro" id="IPR015422">
    <property type="entry name" value="PyrdxlP-dep_Trfase_small"/>
</dbReference>
<dbReference type="PANTHER" id="PTHR43686">
    <property type="entry name" value="SULFURTRANSFERASE-RELATED"/>
    <property type="match status" value="1"/>
</dbReference>
<evidence type="ECO:0000259" key="2">
    <source>
        <dbReference type="Pfam" id="PF00266"/>
    </source>
</evidence>
<evidence type="ECO:0000313" key="4">
    <source>
        <dbReference type="Proteomes" id="UP000033632"/>
    </source>
</evidence>
<keyword evidence="1" id="KW-0663">Pyridoxal phosphate</keyword>
<dbReference type="Gene3D" id="3.90.1150.10">
    <property type="entry name" value="Aspartate Aminotransferase, domain 1"/>
    <property type="match status" value="1"/>
</dbReference>
<dbReference type="Gene3D" id="3.40.640.10">
    <property type="entry name" value="Type I PLP-dependent aspartate aminotransferase-like (Major domain)"/>
    <property type="match status" value="1"/>
</dbReference>
<name>A0A0F5FXK4_9HYPH</name>
<protein>
    <recommendedName>
        <fullName evidence="2">Aminotransferase class V domain-containing protein</fullName>
    </recommendedName>
</protein>
<dbReference type="PANTHER" id="PTHR43686:SF1">
    <property type="entry name" value="AMINOTRAN_5 DOMAIN-CONTAINING PROTEIN"/>
    <property type="match status" value="1"/>
</dbReference>
<dbReference type="Pfam" id="PF00266">
    <property type="entry name" value="Aminotran_5"/>
    <property type="match status" value="1"/>
</dbReference>
<reference evidence="3 4" key="1">
    <citation type="submission" date="2015-03" db="EMBL/GenBank/DDBJ databases">
        <authorList>
            <person name="Hassan Y.I."/>
            <person name="Lepp D."/>
            <person name="Li X.-Z."/>
            <person name="Zhou T."/>
        </authorList>
    </citation>
    <scope>NUCLEOTIDE SEQUENCE [LARGE SCALE GENOMIC DNA]</scope>
    <source>
        <strain evidence="3 4">BD-c194</strain>
    </source>
</reference>
<dbReference type="InterPro" id="IPR015424">
    <property type="entry name" value="PyrdxlP-dep_Trfase"/>
</dbReference>
<dbReference type="SUPFAM" id="SSF53383">
    <property type="entry name" value="PLP-dependent transferases"/>
    <property type="match status" value="1"/>
</dbReference>
<dbReference type="AlphaFoldDB" id="A0A0F5FXK4"/>
<evidence type="ECO:0000256" key="1">
    <source>
        <dbReference type="ARBA" id="ARBA00022898"/>
    </source>
</evidence>
<dbReference type="Proteomes" id="UP000033632">
    <property type="component" value="Unassembled WGS sequence"/>
</dbReference>
<proteinExistence type="predicted"/>
<dbReference type="InterPro" id="IPR000192">
    <property type="entry name" value="Aminotrans_V_dom"/>
</dbReference>